<dbReference type="Pfam" id="PF08840">
    <property type="entry name" value="BAAT_C"/>
    <property type="match status" value="1"/>
</dbReference>
<dbReference type="AlphaFoldDB" id="A0A432XB37"/>
<dbReference type="PANTHER" id="PTHR10824">
    <property type="entry name" value="ACYL-COENZYME A THIOESTERASE-RELATED"/>
    <property type="match status" value="1"/>
</dbReference>
<dbReference type="PANTHER" id="PTHR10824:SF4">
    <property type="entry name" value="ACYL-COENZYME A THIOESTERASE 1-LIKE"/>
    <property type="match status" value="1"/>
</dbReference>
<dbReference type="OrthoDB" id="8922993at2"/>
<dbReference type="GO" id="GO:0047617">
    <property type="term" value="F:fatty acyl-CoA hydrolase activity"/>
    <property type="evidence" value="ECO:0007669"/>
    <property type="project" value="TreeGrafter"/>
</dbReference>
<evidence type="ECO:0000313" key="3">
    <source>
        <dbReference type="Proteomes" id="UP000286985"/>
    </source>
</evidence>
<comment type="caution">
    <text evidence="2">The sequence shown here is derived from an EMBL/GenBank/DDBJ whole genome shotgun (WGS) entry which is preliminary data.</text>
</comment>
<dbReference type="SUPFAM" id="SSF53474">
    <property type="entry name" value="alpha/beta-Hydrolases"/>
    <property type="match status" value="1"/>
</dbReference>
<dbReference type="InterPro" id="IPR014940">
    <property type="entry name" value="BAAT_C"/>
</dbReference>
<dbReference type="STRING" id="519452.SAMN04488139_0073"/>
<feature type="domain" description="BAAT/Acyl-CoA thioester hydrolase C-terminal" evidence="1">
    <location>
        <begin position="100"/>
        <end position="247"/>
    </location>
</feature>
<dbReference type="RefSeq" id="WP_092842137.1">
    <property type="nucleotide sequence ID" value="NZ_FPCF01000011.1"/>
</dbReference>
<reference evidence="3" key="1">
    <citation type="journal article" date="2018" name="Front. Microbiol.">
        <title>Genome-Based Analysis Reveals the Taxonomy and Diversity of the Family Idiomarinaceae.</title>
        <authorList>
            <person name="Liu Y."/>
            <person name="Lai Q."/>
            <person name="Shao Z."/>
        </authorList>
    </citation>
    <scope>NUCLEOTIDE SEQUENCE [LARGE SCALE GENOMIC DNA]</scope>
    <source>
        <strain evidence="3">908033</strain>
    </source>
</reference>
<accession>A0A432XB37</accession>
<keyword evidence="2" id="KW-0378">Hydrolase</keyword>
<dbReference type="GO" id="GO:0006637">
    <property type="term" value="P:acyl-CoA metabolic process"/>
    <property type="evidence" value="ECO:0007669"/>
    <property type="project" value="TreeGrafter"/>
</dbReference>
<gene>
    <name evidence="2" type="ORF">CWE24_12340</name>
</gene>
<dbReference type="GO" id="GO:0006631">
    <property type="term" value="P:fatty acid metabolic process"/>
    <property type="evidence" value="ECO:0007669"/>
    <property type="project" value="TreeGrafter"/>
</dbReference>
<organism evidence="2 3">
    <name type="scientific">Pseudidiomarina donghaiensis</name>
    <dbReference type="NCBI Taxonomy" id="519452"/>
    <lineage>
        <taxon>Bacteria</taxon>
        <taxon>Pseudomonadati</taxon>
        <taxon>Pseudomonadota</taxon>
        <taxon>Gammaproteobacteria</taxon>
        <taxon>Alteromonadales</taxon>
        <taxon>Idiomarinaceae</taxon>
        <taxon>Pseudidiomarina</taxon>
    </lineage>
</organism>
<evidence type="ECO:0000313" key="2">
    <source>
        <dbReference type="EMBL" id="RUO45943.1"/>
    </source>
</evidence>
<name>A0A432XB37_9GAMM</name>
<evidence type="ECO:0000259" key="1">
    <source>
        <dbReference type="Pfam" id="PF08840"/>
    </source>
</evidence>
<protein>
    <submittedName>
        <fullName evidence="2">Acyl-CoA thioester hydrolase</fullName>
    </submittedName>
</protein>
<sequence>MKKLITPFLLVGALASCENAPAPDLYTNYISDGEAHPLVILVGGSDGGNYFANPNMKPLMDRYHDYGFSVASMGYFDTSGTPDSPIELSLNEIDARIKAITEDSSIKGQCVALLGFSKGAELSLLLGSHFNTVNHIVAAYPSHVVWNAVKTPMSYSSWSIDGQPLPYIEAPLLSFDMLSGIFTGEYRNAFTDALSEASPKELNDAAIPVEKIKGSVTLVSARQDQIWPSFEMANKIEQRLSDNSYENPVLHIDLDGDHYSYNKETMDTVLTHLKRVMGSECN</sequence>
<dbReference type="InterPro" id="IPR029058">
    <property type="entry name" value="AB_hydrolase_fold"/>
</dbReference>
<dbReference type="Proteomes" id="UP000286985">
    <property type="component" value="Unassembled WGS sequence"/>
</dbReference>
<dbReference type="Gene3D" id="3.40.50.1820">
    <property type="entry name" value="alpha/beta hydrolase"/>
    <property type="match status" value="1"/>
</dbReference>
<proteinExistence type="predicted"/>
<dbReference type="PROSITE" id="PS51257">
    <property type="entry name" value="PROKAR_LIPOPROTEIN"/>
    <property type="match status" value="1"/>
</dbReference>
<dbReference type="EMBL" id="PIPU01000010">
    <property type="protein sequence ID" value="RUO45943.1"/>
    <property type="molecule type" value="Genomic_DNA"/>
</dbReference>
<keyword evidence="3" id="KW-1185">Reference proteome</keyword>